<evidence type="ECO:0000256" key="2">
    <source>
        <dbReference type="ARBA" id="ARBA00022741"/>
    </source>
</evidence>
<dbReference type="GO" id="GO:0022857">
    <property type="term" value="F:transmembrane transporter activity"/>
    <property type="evidence" value="ECO:0007669"/>
    <property type="project" value="InterPro"/>
</dbReference>
<proteinExistence type="predicted"/>
<comment type="caution">
    <text evidence="6">The sequence shown here is derived from an EMBL/GenBank/DDBJ whole genome shotgun (WGS) entry which is preliminary data.</text>
</comment>
<dbReference type="RefSeq" id="WP_183246424.1">
    <property type="nucleotide sequence ID" value="NZ_JACHES010000001.1"/>
</dbReference>
<gene>
    <name evidence="6" type="ORF">HNQ82_000216</name>
</gene>
<dbReference type="GO" id="GO:0016887">
    <property type="term" value="F:ATP hydrolysis activity"/>
    <property type="evidence" value="ECO:0007669"/>
    <property type="project" value="InterPro"/>
</dbReference>
<evidence type="ECO:0000313" key="7">
    <source>
        <dbReference type="Proteomes" id="UP000523528"/>
    </source>
</evidence>
<sequence length="231" mass="26915">MIVLHNVQKKLGMRPVLRHIHMEVKKGECLSIVGPNGAGKTTLLKVCACIHQIDAGSMYWNGQDVYKQLTEYKRNLGWISHHHFLYENFTPVENLRFYSELYGVKNCEETIKRWLKIVDLYVFKDIPVRTFSKGMKQRLSLARALLHEPSILLLDEPFTGLDQDGVQLLFHLLQQEKEKQTAIMMVTHDFSHIEKISNKVIFLHKGEIAAESVQTEEKHIKEMYKTLVDER</sequence>
<evidence type="ECO:0000259" key="5">
    <source>
        <dbReference type="PROSITE" id="PS50893"/>
    </source>
</evidence>
<dbReference type="NCBIfam" id="TIGR01189">
    <property type="entry name" value="ccmA"/>
    <property type="match status" value="1"/>
</dbReference>
<evidence type="ECO:0000256" key="4">
    <source>
        <dbReference type="ARBA" id="ARBA00022840"/>
    </source>
</evidence>
<dbReference type="GO" id="GO:0017004">
    <property type="term" value="P:cytochrome complex assembly"/>
    <property type="evidence" value="ECO:0007669"/>
    <property type="project" value="UniProtKB-KW"/>
</dbReference>
<dbReference type="InterPro" id="IPR027417">
    <property type="entry name" value="P-loop_NTPase"/>
</dbReference>
<dbReference type="PANTHER" id="PTHR42939">
    <property type="entry name" value="ABC TRANSPORTER ATP-BINDING PROTEIN ALBC-RELATED"/>
    <property type="match status" value="1"/>
</dbReference>
<dbReference type="GO" id="GO:0005524">
    <property type="term" value="F:ATP binding"/>
    <property type="evidence" value="ECO:0007669"/>
    <property type="project" value="UniProtKB-KW"/>
</dbReference>
<dbReference type="Pfam" id="PF00005">
    <property type="entry name" value="ABC_tran"/>
    <property type="match status" value="1"/>
</dbReference>
<dbReference type="PROSITE" id="PS50893">
    <property type="entry name" value="ABC_TRANSPORTER_2"/>
    <property type="match status" value="1"/>
</dbReference>
<dbReference type="SUPFAM" id="SSF52540">
    <property type="entry name" value="P-loop containing nucleoside triphosphate hydrolases"/>
    <property type="match status" value="1"/>
</dbReference>
<dbReference type="EMBL" id="JACHES010000001">
    <property type="protein sequence ID" value="MBB6175406.1"/>
    <property type="molecule type" value="Genomic_DNA"/>
</dbReference>
<feature type="domain" description="ABC transporter" evidence="5">
    <location>
        <begin position="2"/>
        <end position="230"/>
    </location>
</feature>
<dbReference type="InterPro" id="IPR003593">
    <property type="entry name" value="AAA+_ATPase"/>
</dbReference>
<evidence type="ECO:0000256" key="3">
    <source>
        <dbReference type="ARBA" id="ARBA00022748"/>
    </source>
</evidence>
<dbReference type="SMART" id="SM00382">
    <property type="entry name" value="AAA"/>
    <property type="match status" value="1"/>
</dbReference>
<organism evidence="6 7">
    <name type="scientific">Anoxybacillus tengchongensis</name>
    <dbReference type="NCBI Taxonomy" id="576944"/>
    <lineage>
        <taxon>Bacteria</taxon>
        <taxon>Bacillati</taxon>
        <taxon>Bacillota</taxon>
        <taxon>Bacilli</taxon>
        <taxon>Bacillales</taxon>
        <taxon>Anoxybacillaceae</taxon>
        <taxon>Anoxybacillus</taxon>
    </lineage>
</organism>
<dbReference type="InterPro" id="IPR005895">
    <property type="entry name" value="ABC_transptr_haem_export_CcmA"/>
</dbReference>
<keyword evidence="3" id="KW-0201">Cytochrome c-type biogenesis</keyword>
<protein>
    <submittedName>
        <fullName evidence="6">Heme ABC exporter ATP-binding subunit CcmA</fullName>
    </submittedName>
</protein>
<evidence type="ECO:0000313" key="6">
    <source>
        <dbReference type="EMBL" id="MBB6175406.1"/>
    </source>
</evidence>
<dbReference type="InterPro" id="IPR017871">
    <property type="entry name" value="ABC_transporter-like_CS"/>
</dbReference>
<evidence type="ECO:0000256" key="1">
    <source>
        <dbReference type="ARBA" id="ARBA00022448"/>
    </source>
</evidence>
<dbReference type="CDD" id="cd03230">
    <property type="entry name" value="ABC_DR_subfamily_A"/>
    <property type="match status" value="1"/>
</dbReference>
<keyword evidence="2" id="KW-0547">Nucleotide-binding</keyword>
<keyword evidence="1" id="KW-0813">Transport</keyword>
<dbReference type="PANTHER" id="PTHR42939:SF1">
    <property type="entry name" value="ABC TRANSPORTER ATP-BINDING PROTEIN ALBC-RELATED"/>
    <property type="match status" value="1"/>
</dbReference>
<dbReference type="Proteomes" id="UP000523528">
    <property type="component" value="Unassembled WGS sequence"/>
</dbReference>
<dbReference type="AlphaFoldDB" id="A0A7W9YQH1"/>
<keyword evidence="7" id="KW-1185">Reference proteome</keyword>
<name>A0A7W9YQH1_9BACL</name>
<dbReference type="PROSITE" id="PS00211">
    <property type="entry name" value="ABC_TRANSPORTER_1"/>
    <property type="match status" value="1"/>
</dbReference>
<accession>A0A7W9YQH1</accession>
<dbReference type="InterPro" id="IPR051782">
    <property type="entry name" value="ABC_Transporter_VariousFunc"/>
</dbReference>
<dbReference type="InterPro" id="IPR003439">
    <property type="entry name" value="ABC_transporter-like_ATP-bd"/>
</dbReference>
<keyword evidence="4 6" id="KW-0067">ATP-binding</keyword>
<reference evidence="6 7" key="1">
    <citation type="submission" date="2020-08" db="EMBL/GenBank/DDBJ databases">
        <title>Genomic Encyclopedia of Type Strains, Phase IV (KMG-IV): sequencing the most valuable type-strain genomes for metagenomic binning, comparative biology and taxonomic classification.</title>
        <authorList>
            <person name="Goeker M."/>
        </authorList>
    </citation>
    <scope>NUCLEOTIDE SEQUENCE [LARGE SCALE GENOMIC DNA]</scope>
    <source>
        <strain evidence="6 7">DSM 23211</strain>
    </source>
</reference>
<dbReference type="Gene3D" id="3.40.50.300">
    <property type="entry name" value="P-loop containing nucleotide triphosphate hydrolases"/>
    <property type="match status" value="1"/>
</dbReference>